<evidence type="ECO:0000256" key="1">
    <source>
        <dbReference type="ARBA" id="ARBA00016340"/>
    </source>
</evidence>
<gene>
    <name evidence="4" type="ORF">GCM10007359_22040</name>
</gene>
<dbReference type="GO" id="GO:0033499">
    <property type="term" value="P:galactose catabolic process via UDP-galactose, Leloir pathway"/>
    <property type="evidence" value="ECO:0007669"/>
    <property type="project" value="TreeGrafter"/>
</dbReference>
<organism evidence="4 5">
    <name type="scientific">Rothia aerolata</name>
    <dbReference type="NCBI Taxonomy" id="1812262"/>
    <lineage>
        <taxon>Bacteria</taxon>
        <taxon>Bacillati</taxon>
        <taxon>Actinomycetota</taxon>
        <taxon>Actinomycetes</taxon>
        <taxon>Micrococcales</taxon>
        <taxon>Micrococcaceae</taxon>
        <taxon>Rothia</taxon>
    </lineage>
</organism>
<evidence type="ECO:0000256" key="2">
    <source>
        <dbReference type="ARBA" id="ARBA00023144"/>
    </source>
</evidence>
<sequence length="291" mass="31905">MTQTVFSLTQQDHRSLGIRRDPLTGEYISVAGTVPLLDSYSRRLQANGTLLEAEAAAFAGADHQDDAADPLSALEAGALRPQEPTHLETISTFGQLSDSLVTALLGEYIARFTELVPRRDISELSVKEMCVEGEVTAQIAGFTAPSEATETVDEQAQRWARRTGGDLLADVLVSEIVASERILFTGDHWVAYVPYASAHPCEIMLLPKAPSRNLVAMTDSAQEDLQRTYRRALAALRRLSGVAASYTSTWHMAPIPHCRAVSRMRVHITAETDLLRGKTPEQVAQTLREHL</sequence>
<evidence type="ECO:0000259" key="3">
    <source>
        <dbReference type="Pfam" id="PF02744"/>
    </source>
</evidence>
<dbReference type="EMBL" id="BMDC01000005">
    <property type="protein sequence ID" value="GGH67178.1"/>
    <property type="molecule type" value="Genomic_DNA"/>
</dbReference>
<protein>
    <recommendedName>
        <fullName evidence="1">Galactose-1-phosphate uridylyltransferase</fullName>
    </recommendedName>
</protein>
<comment type="caution">
    <text evidence="4">The sequence shown here is derived from an EMBL/GenBank/DDBJ whole genome shotgun (WGS) entry which is preliminary data.</text>
</comment>
<dbReference type="GO" id="GO:0008270">
    <property type="term" value="F:zinc ion binding"/>
    <property type="evidence" value="ECO:0007669"/>
    <property type="project" value="InterPro"/>
</dbReference>
<accession>A0A917IYL4</accession>
<dbReference type="InterPro" id="IPR001937">
    <property type="entry name" value="GalP_UDPtransf1"/>
</dbReference>
<dbReference type="Gene3D" id="3.30.428.10">
    <property type="entry name" value="HIT-like"/>
    <property type="match status" value="1"/>
</dbReference>
<dbReference type="AlphaFoldDB" id="A0A917IYL4"/>
<dbReference type="RefSeq" id="WP_188360428.1">
    <property type="nucleotide sequence ID" value="NZ_BMDC01000005.1"/>
</dbReference>
<dbReference type="PANTHER" id="PTHR11943">
    <property type="entry name" value="GALACTOSE-1-PHOSPHATE URIDYLYLTRANSFERASE"/>
    <property type="match status" value="1"/>
</dbReference>
<feature type="domain" description="Galactose-1-phosphate uridyl transferase C-terminal" evidence="3">
    <location>
        <begin position="155"/>
        <end position="279"/>
    </location>
</feature>
<dbReference type="Pfam" id="PF02744">
    <property type="entry name" value="GalP_UDP_tr_C"/>
    <property type="match status" value="1"/>
</dbReference>
<proteinExistence type="predicted"/>
<reference evidence="4 5" key="1">
    <citation type="journal article" date="2014" name="Int. J. Syst. Evol. Microbiol.">
        <title>Complete genome sequence of Corynebacterium casei LMG S-19264T (=DSM 44701T), isolated from a smear-ripened cheese.</title>
        <authorList>
            <consortium name="US DOE Joint Genome Institute (JGI-PGF)"/>
            <person name="Walter F."/>
            <person name="Albersmeier A."/>
            <person name="Kalinowski J."/>
            <person name="Ruckert C."/>
        </authorList>
    </citation>
    <scope>NUCLEOTIDE SEQUENCE [LARGE SCALE GENOMIC DNA]</scope>
    <source>
        <strain evidence="4 5">CCM 8669</strain>
    </source>
</reference>
<evidence type="ECO:0000313" key="4">
    <source>
        <dbReference type="EMBL" id="GGH67178.1"/>
    </source>
</evidence>
<keyword evidence="5" id="KW-1185">Reference proteome</keyword>
<dbReference type="Proteomes" id="UP000600171">
    <property type="component" value="Unassembled WGS sequence"/>
</dbReference>
<dbReference type="SUPFAM" id="SSF54197">
    <property type="entry name" value="HIT-like"/>
    <property type="match status" value="1"/>
</dbReference>
<dbReference type="PANTHER" id="PTHR11943:SF1">
    <property type="entry name" value="GALACTOSE-1-PHOSPHATE URIDYLYLTRANSFERASE"/>
    <property type="match status" value="1"/>
</dbReference>
<dbReference type="InterPro" id="IPR036265">
    <property type="entry name" value="HIT-like_sf"/>
</dbReference>
<dbReference type="GO" id="GO:0008108">
    <property type="term" value="F:UDP-glucose:hexose-1-phosphate uridylyltransferase activity"/>
    <property type="evidence" value="ECO:0007669"/>
    <property type="project" value="InterPro"/>
</dbReference>
<keyword evidence="2" id="KW-0119">Carbohydrate metabolism</keyword>
<dbReference type="GO" id="GO:0005737">
    <property type="term" value="C:cytoplasm"/>
    <property type="evidence" value="ECO:0007669"/>
    <property type="project" value="TreeGrafter"/>
</dbReference>
<dbReference type="InterPro" id="IPR005850">
    <property type="entry name" value="GalP_Utransf_C"/>
</dbReference>
<keyword evidence="2" id="KW-0299">Galactose metabolism</keyword>
<name>A0A917IYL4_9MICC</name>
<evidence type="ECO:0000313" key="5">
    <source>
        <dbReference type="Proteomes" id="UP000600171"/>
    </source>
</evidence>